<name>A0A6I7D7I4_9GAMM</name>
<sequence>MTEYEKMVSGHLYHASKDDSLEPLRVKAREIIYDFNMTRPSDVEKRKTYLKQLLGKTGNNFTIEPPFHCDYGQLIEIGESFYANFNLTILDCAPVKIGHNVMCAPNVSILTATHPIDPEIRSSELEYALPITIGNSVWLGAGCIILPGVAIGDNCVIGAGSVVTKSIPANCVAVGNPCRVIRQISDKDKQDAEKRLSLY</sequence>
<dbReference type="CDD" id="cd03357">
    <property type="entry name" value="LbH_MAT_GAT"/>
    <property type="match status" value="1"/>
</dbReference>
<dbReference type="Pfam" id="PF12464">
    <property type="entry name" value="Mac"/>
    <property type="match status" value="1"/>
</dbReference>
<keyword evidence="2 5" id="KW-0808">Transferase</keyword>
<evidence type="ECO:0000313" key="8">
    <source>
        <dbReference type="Proteomes" id="UP000464700"/>
    </source>
</evidence>
<dbReference type="InterPro" id="IPR039369">
    <property type="entry name" value="LacA-like"/>
</dbReference>
<dbReference type="Pfam" id="PF00132">
    <property type="entry name" value="Hexapep"/>
    <property type="match status" value="1"/>
</dbReference>
<keyword evidence="8" id="KW-1185">Reference proteome</keyword>
<dbReference type="EMBL" id="CP043925">
    <property type="protein sequence ID" value="QHN10684.1"/>
    <property type="molecule type" value="Genomic_DNA"/>
</dbReference>
<evidence type="ECO:0000259" key="6">
    <source>
        <dbReference type="SMART" id="SM01266"/>
    </source>
</evidence>
<dbReference type="PANTHER" id="PTHR43017">
    <property type="entry name" value="GALACTOSIDE O-ACETYLTRANSFERASE"/>
    <property type="match status" value="1"/>
</dbReference>
<dbReference type="AlphaFoldDB" id="A0A6I7D7I4"/>
<dbReference type="FunFam" id="2.160.10.10:FF:000008">
    <property type="entry name" value="Maltose O-acetyltransferase"/>
    <property type="match status" value="1"/>
</dbReference>
<evidence type="ECO:0000256" key="4">
    <source>
        <dbReference type="ARBA" id="ARBA00023315"/>
    </source>
</evidence>
<feature type="domain" description="Maltose/galactoside acetyltransferase" evidence="6">
    <location>
        <begin position="4"/>
        <end position="59"/>
    </location>
</feature>
<comment type="similarity">
    <text evidence="1 5">Belongs to the transferase hexapeptide repeat family.</text>
</comment>
<evidence type="ECO:0000256" key="3">
    <source>
        <dbReference type="ARBA" id="ARBA00022737"/>
    </source>
</evidence>
<dbReference type="GO" id="GO:0008870">
    <property type="term" value="F:galactoside O-acetyltransferase activity"/>
    <property type="evidence" value="ECO:0007669"/>
    <property type="project" value="TreeGrafter"/>
</dbReference>
<dbReference type="RefSeq" id="WP_109372319.1">
    <property type="nucleotide sequence ID" value="NZ_CP043925.1"/>
</dbReference>
<evidence type="ECO:0000313" key="7">
    <source>
        <dbReference type="EMBL" id="QHN10684.1"/>
    </source>
</evidence>
<dbReference type="InterPro" id="IPR024688">
    <property type="entry name" value="Mac_dom"/>
</dbReference>
<evidence type="ECO:0000256" key="1">
    <source>
        <dbReference type="ARBA" id="ARBA00007274"/>
    </source>
</evidence>
<proteinExistence type="inferred from homology"/>
<organism evidence="7 8">
    <name type="scientific">Proteus columbae</name>
    <dbReference type="NCBI Taxonomy" id="1987580"/>
    <lineage>
        <taxon>Bacteria</taxon>
        <taxon>Pseudomonadati</taxon>
        <taxon>Pseudomonadota</taxon>
        <taxon>Gammaproteobacteria</taxon>
        <taxon>Enterobacterales</taxon>
        <taxon>Morganellaceae</taxon>
        <taxon>Proteus</taxon>
    </lineage>
</organism>
<dbReference type="EC" id="2.3.1.-" evidence="5"/>
<dbReference type="InterPro" id="IPR001451">
    <property type="entry name" value="Hexapep"/>
</dbReference>
<evidence type="ECO:0000256" key="2">
    <source>
        <dbReference type="ARBA" id="ARBA00022679"/>
    </source>
</evidence>
<dbReference type="SUPFAM" id="SSF51161">
    <property type="entry name" value="Trimeric LpxA-like enzymes"/>
    <property type="match status" value="1"/>
</dbReference>
<dbReference type="SMART" id="SM01266">
    <property type="entry name" value="Mac"/>
    <property type="match status" value="1"/>
</dbReference>
<protein>
    <recommendedName>
        <fullName evidence="5">Acetyltransferase</fullName>
        <ecNumber evidence="5">2.3.1.-</ecNumber>
    </recommendedName>
</protein>
<dbReference type="Gene3D" id="2.160.10.10">
    <property type="entry name" value="Hexapeptide repeat proteins"/>
    <property type="match status" value="1"/>
</dbReference>
<accession>A0A6I7D7I4</accession>
<dbReference type="PANTHER" id="PTHR43017:SF1">
    <property type="entry name" value="ACETYLTRANSFERASE YJL218W-RELATED"/>
    <property type="match status" value="1"/>
</dbReference>
<keyword evidence="3" id="KW-0677">Repeat</keyword>
<gene>
    <name evidence="7" type="ORF">F1325_09490</name>
</gene>
<evidence type="ECO:0000256" key="5">
    <source>
        <dbReference type="RuleBase" id="RU367021"/>
    </source>
</evidence>
<dbReference type="KEGG" id="pcol:F1325_09490"/>
<keyword evidence="4 5" id="KW-0012">Acyltransferase</keyword>
<reference evidence="7 8" key="1">
    <citation type="submission" date="2019-09" db="EMBL/GenBank/DDBJ databases">
        <title>Emergence of a chromosome-mediated tetracycline resistance gene in Proteus strain.</title>
        <authorList>
            <person name="He D."/>
            <person name="Wang L."/>
        </authorList>
    </citation>
    <scope>NUCLEOTIDE SEQUENCE [LARGE SCALE GENOMIC DNA]</scope>
    <source>
        <strain evidence="7 8">T60</strain>
    </source>
</reference>
<dbReference type="Proteomes" id="UP000464700">
    <property type="component" value="Chromosome"/>
</dbReference>
<dbReference type="InterPro" id="IPR011004">
    <property type="entry name" value="Trimer_LpxA-like_sf"/>
</dbReference>